<dbReference type="EMBL" id="JMEE01000001">
    <property type="protein sequence ID" value="RWR03910.1"/>
    <property type="molecule type" value="Genomic_DNA"/>
</dbReference>
<accession>A0A443IIS5</accession>
<evidence type="ECO:0000313" key="2">
    <source>
        <dbReference type="Proteomes" id="UP000288794"/>
    </source>
</evidence>
<comment type="caution">
    <text evidence="1">The sequence shown here is derived from an EMBL/GenBank/DDBJ whole genome shotgun (WGS) entry which is preliminary data.</text>
</comment>
<sequence>MEWRYTALGLLALTVTGCSKTPVEPTVFQHETRECWNYHGMMTAPMPPAAMQELKKKCQASMR</sequence>
<dbReference type="Proteomes" id="UP000288794">
    <property type="component" value="Unassembled WGS sequence"/>
</dbReference>
<dbReference type="RefSeq" id="WP_128174957.1">
    <property type="nucleotide sequence ID" value="NZ_CP071409.1"/>
</dbReference>
<proteinExistence type="predicted"/>
<protein>
    <recommendedName>
        <fullName evidence="3">Lipoprotein</fullName>
    </recommendedName>
</protein>
<evidence type="ECO:0008006" key="3">
    <source>
        <dbReference type="Google" id="ProtNLM"/>
    </source>
</evidence>
<organism evidence="1 2">
    <name type="scientific">[Pantoea] beijingensis</name>
    <dbReference type="NCBI Taxonomy" id="1324864"/>
    <lineage>
        <taxon>Bacteria</taxon>
        <taxon>Pseudomonadati</taxon>
        <taxon>Pseudomonadota</taxon>
        <taxon>Gammaproteobacteria</taxon>
        <taxon>Enterobacterales</taxon>
        <taxon>Erwiniaceae</taxon>
        <taxon>Erwinia</taxon>
    </lineage>
</organism>
<name>A0A443IIS5_9GAMM</name>
<dbReference type="AlphaFoldDB" id="A0A443IIS5"/>
<keyword evidence="2" id="KW-1185">Reference proteome</keyword>
<dbReference type="PROSITE" id="PS51257">
    <property type="entry name" value="PROKAR_LIPOPROTEIN"/>
    <property type="match status" value="1"/>
</dbReference>
<reference evidence="1 2" key="1">
    <citation type="submission" date="2014-04" db="EMBL/GenBank/DDBJ databases">
        <title>Draft genome sequence of Pantoea beijingensis strain LMG 27579, an emerging pathogen to Pleurotus eryngii with potential industrial application.</title>
        <authorList>
            <person name="Xu F."/>
            <person name="Liu Y."/>
            <person name="Wang S."/>
            <person name="Yin Y."/>
            <person name="Ma Y."/>
            <person name="Zhao S."/>
            <person name="Rong C."/>
        </authorList>
    </citation>
    <scope>NUCLEOTIDE SEQUENCE [LARGE SCALE GENOMIC DNA]</scope>
    <source>
        <strain evidence="1 2">LMG 27579</strain>
    </source>
</reference>
<evidence type="ECO:0000313" key="1">
    <source>
        <dbReference type="EMBL" id="RWR03910.1"/>
    </source>
</evidence>
<gene>
    <name evidence="1" type="ORF">ED28_02670</name>
</gene>